<evidence type="ECO:0000313" key="3">
    <source>
        <dbReference type="Proteomes" id="UP000186895"/>
    </source>
</evidence>
<reference evidence="2 3" key="1">
    <citation type="submission" date="2017-01" db="EMBL/GenBank/DDBJ databases">
        <authorList>
            <person name="Mah S.A."/>
            <person name="Swanson W.J."/>
            <person name="Moy G.W."/>
            <person name="Vacquier V.D."/>
        </authorList>
    </citation>
    <scope>NUCLEOTIDE SEQUENCE [LARGE SCALE GENOMIC DNA]</scope>
    <source>
        <strain evidence="2 3">DSM 7027</strain>
    </source>
</reference>
<dbReference type="SUPFAM" id="SSF159894">
    <property type="entry name" value="YgaC/TfoX-N like"/>
    <property type="match status" value="1"/>
</dbReference>
<proteinExistence type="predicted"/>
<dbReference type="PANTHER" id="PTHR36121:SF1">
    <property type="entry name" value="PROTEIN SXY"/>
    <property type="match status" value="1"/>
</dbReference>
<dbReference type="Proteomes" id="UP000186895">
    <property type="component" value="Unassembled WGS sequence"/>
</dbReference>
<dbReference type="PANTHER" id="PTHR36121">
    <property type="entry name" value="PROTEIN SXY"/>
    <property type="match status" value="1"/>
</dbReference>
<feature type="domain" description="TfoX N-terminal" evidence="1">
    <location>
        <begin position="14"/>
        <end position="105"/>
    </location>
</feature>
<evidence type="ECO:0000313" key="2">
    <source>
        <dbReference type="EMBL" id="SIQ79605.1"/>
    </source>
</evidence>
<organism evidence="2 3">
    <name type="scientific">Marinobacterium stanieri</name>
    <dbReference type="NCBI Taxonomy" id="49186"/>
    <lineage>
        <taxon>Bacteria</taxon>
        <taxon>Pseudomonadati</taxon>
        <taxon>Pseudomonadota</taxon>
        <taxon>Gammaproteobacteria</taxon>
        <taxon>Oceanospirillales</taxon>
        <taxon>Oceanospirillaceae</taxon>
        <taxon>Marinobacterium</taxon>
    </lineage>
</organism>
<dbReference type="EMBL" id="FTMN01000009">
    <property type="protein sequence ID" value="SIQ79605.1"/>
    <property type="molecule type" value="Genomic_DNA"/>
</dbReference>
<dbReference type="InterPro" id="IPR007076">
    <property type="entry name" value="TfoX_N"/>
</dbReference>
<accession>A0A1N6VP47</accession>
<keyword evidence="3" id="KW-1185">Reference proteome</keyword>
<dbReference type="Pfam" id="PF04993">
    <property type="entry name" value="TfoX_N"/>
    <property type="match status" value="1"/>
</dbReference>
<dbReference type="STRING" id="49186.SAMN05421647_10936"/>
<protein>
    <submittedName>
        <fullName evidence="2">DNA transformation protein</fullName>
    </submittedName>
</protein>
<dbReference type="RefSeq" id="WP_076464758.1">
    <property type="nucleotide sequence ID" value="NZ_FTMN01000009.1"/>
</dbReference>
<gene>
    <name evidence="2" type="ORF">SAMN05421647_10936</name>
</gene>
<dbReference type="eggNOG" id="COG3070">
    <property type="taxonomic scope" value="Bacteria"/>
</dbReference>
<name>A0A1N6VP47_9GAMM</name>
<dbReference type="AlphaFoldDB" id="A0A1N6VP47"/>
<evidence type="ECO:0000259" key="1">
    <source>
        <dbReference type="Pfam" id="PF04993"/>
    </source>
</evidence>
<dbReference type="Gene3D" id="3.30.1460.30">
    <property type="entry name" value="YgaC/TfoX-N like chaperone"/>
    <property type="match status" value="1"/>
</dbReference>
<dbReference type="InterPro" id="IPR047525">
    <property type="entry name" value="TfoX-like"/>
</dbReference>
<sequence>MQPENEFVQNLHEVFALFGPVRARRMFGGYGIYHDGLMFALVADNMLYLKTDNLSRAAFEAQGLTPFEYVKNGKPIKMSYYLAPDEIFEDAEVAREWASLAYAAALRGRKS</sequence>